<dbReference type="AlphaFoldDB" id="D2VCJ3"/>
<name>D2VCJ3_NAEGR</name>
<organism evidence="3">
    <name type="scientific">Naegleria gruberi</name>
    <name type="common">Amoeba</name>
    <dbReference type="NCBI Taxonomy" id="5762"/>
    <lineage>
        <taxon>Eukaryota</taxon>
        <taxon>Discoba</taxon>
        <taxon>Heterolobosea</taxon>
        <taxon>Tetramitia</taxon>
        <taxon>Eutetramitia</taxon>
        <taxon>Vahlkampfiidae</taxon>
        <taxon>Naegleria</taxon>
    </lineage>
</organism>
<evidence type="ECO:0000313" key="3">
    <source>
        <dbReference type="Proteomes" id="UP000006671"/>
    </source>
</evidence>
<feature type="region of interest" description="Disordered" evidence="1">
    <location>
        <begin position="1"/>
        <end position="31"/>
    </location>
</feature>
<dbReference type="InParanoid" id="D2VCJ3"/>
<dbReference type="Proteomes" id="UP000006671">
    <property type="component" value="Unassembled WGS sequence"/>
</dbReference>
<keyword evidence="3" id="KW-1185">Reference proteome</keyword>
<accession>D2VCJ3</accession>
<dbReference type="EMBL" id="GG738863">
    <property type="protein sequence ID" value="EFC45425.1"/>
    <property type="molecule type" value="Genomic_DNA"/>
</dbReference>
<evidence type="ECO:0000256" key="1">
    <source>
        <dbReference type="SAM" id="MobiDB-lite"/>
    </source>
</evidence>
<protein>
    <submittedName>
        <fullName evidence="2">Predicted protein</fullName>
    </submittedName>
</protein>
<proteinExistence type="predicted"/>
<dbReference type="VEuPathDB" id="AmoebaDB:NAEGRDRAFT_66591"/>
<reference evidence="2 3" key="1">
    <citation type="journal article" date="2010" name="Cell">
        <title>The genome of Naegleria gruberi illuminates early eukaryotic versatility.</title>
        <authorList>
            <person name="Fritz-Laylin L.K."/>
            <person name="Prochnik S.E."/>
            <person name="Ginger M.L."/>
            <person name="Dacks J.B."/>
            <person name="Carpenter M.L."/>
            <person name="Field M.C."/>
            <person name="Kuo A."/>
            <person name="Paredez A."/>
            <person name="Chapman J."/>
            <person name="Pham J."/>
            <person name="Shu S."/>
            <person name="Neupane R."/>
            <person name="Cipriano M."/>
            <person name="Mancuso J."/>
            <person name="Tu H."/>
            <person name="Salamov A."/>
            <person name="Lindquist E."/>
            <person name="Shapiro H."/>
            <person name="Lucas S."/>
            <person name="Grigoriev I.V."/>
            <person name="Cande W.Z."/>
            <person name="Fulton C."/>
            <person name="Rokhsar D.S."/>
            <person name="Dawson S.C."/>
        </authorList>
    </citation>
    <scope>NUCLEOTIDE SEQUENCE [LARGE SCALE GENOMIC DNA]</scope>
    <source>
        <strain evidence="2 3">NEG-M</strain>
    </source>
</reference>
<gene>
    <name evidence="2" type="ORF">NAEGRDRAFT_66591</name>
</gene>
<evidence type="ECO:0000313" key="2">
    <source>
        <dbReference type="EMBL" id="EFC45425.1"/>
    </source>
</evidence>
<dbReference type="RefSeq" id="XP_002678169.1">
    <property type="nucleotide sequence ID" value="XM_002678123.1"/>
</dbReference>
<dbReference type="KEGG" id="ngr:NAEGRDRAFT_66591"/>
<feature type="compositionally biased region" description="Low complexity" evidence="1">
    <location>
        <begin position="1"/>
        <end position="22"/>
    </location>
</feature>
<sequence length="237" mass="27170">MLQQQHSNNEQEQQQSANNSTNPHESESVSKTVAADVQNIAQNTSQHVASTNMNVVAETDLVSNASTLPTVHPFFITNGKIKLQCRNLLLRSKFQSYQLYDETRFQQHVTLCQRISGTILELELKTHKFEFTTPNFYNLEINESHPVLYQLTRFELIFHNPIAGDLLLELKKGEFVIIPLILTLSNRRFFFDIQVKVDETGVIDTNIESRIPFGKPNSDCVLHFSQMATRTNDNQLF</sequence>
<dbReference type="GeneID" id="8850434"/>